<sequence length="197" mass="21038">MFPKLSLAVTAVLATFAVASPTNSPPPPGTVNQCCNSVQASNSAAVAPVLSLLGIVLNAVVPVGLGCSPITIFGNNWSHRDPLRPCHRLIDEKNLARILGIFPVRVGLFRVQCREYNAFESALPGILRLSISTIRQLRNGRWDLTGYPAVDIETLASETVLPGKRTVKTNTGQCRAVPIHGARAPRLRGPASTLTVL</sequence>
<comment type="similarity">
    <text evidence="2 7">Belongs to the fungal hydrophobin family.</text>
</comment>
<keyword evidence="7" id="KW-0732">Signal</keyword>
<keyword evidence="3 7" id="KW-0134">Cell wall</keyword>
<feature type="signal peptide" evidence="7">
    <location>
        <begin position="1"/>
        <end position="19"/>
    </location>
</feature>
<evidence type="ECO:0000256" key="6">
    <source>
        <dbReference type="ARBA" id="ARBA00093546"/>
    </source>
</evidence>
<evidence type="ECO:0000313" key="8">
    <source>
        <dbReference type="EMBL" id="KAJ7351617.1"/>
    </source>
</evidence>
<evidence type="ECO:0000256" key="7">
    <source>
        <dbReference type="RuleBase" id="RU365009"/>
    </source>
</evidence>
<evidence type="ECO:0000256" key="4">
    <source>
        <dbReference type="ARBA" id="ARBA00022525"/>
    </source>
</evidence>
<dbReference type="InterPro" id="IPR001338">
    <property type="entry name" value="Class_I_Hydrophobin"/>
</dbReference>
<dbReference type="Proteomes" id="UP001218218">
    <property type="component" value="Unassembled WGS sequence"/>
</dbReference>
<evidence type="ECO:0000256" key="2">
    <source>
        <dbReference type="ARBA" id="ARBA00010446"/>
    </source>
</evidence>
<evidence type="ECO:0000313" key="9">
    <source>
        <dbReference type="Proteomes" id="UP001218218"/>
    </source>
</evidence>
<dbReference type="AlphaFoldDB" id="A0AAD7A7Z7"/>
<proteinExistence type="inferred from homology"/>
<organism evidence="8 9">
    <name type="scientific">Mycena albidolilacea</name>
    <dbReference type="NCBI Taxonomy" id="1033008"/>
    <lineage>
        <taxon>Eukaryota</taxon>
        <taxon>Fungi</taxon>
        <taxon>Dikarya</taxon>
        <taxon>Basidiomycota</taxon>
        <taxon>Agaricomycotina</taxon>
        <taxon>Agaricomycetes</taxon>
        <taxon>Agaricomycetidae</taxon>
        <taxon>Agaricales</taxon>
        <taxon>Marasmiineae</taxon>
        <taxon>Mycenaceae</taxon>
        <taxon>Mycena</taxon>
    </lineage>
</organism>
<dbReference type="EMBL" id="JARIHO010000013">
    <property type="protein sequence ID" value="KAJ7351617.1"/>
    <property type="molecule type" value="Genomic_DNA"/>
</dbReference>
<protein>
    <recommendedName>
        <fullName evidence="7">Hydrophobin</fullName>
    </recommendedName>
</protein>
<keyword evidence="9" id="KW-1185">Reference proteome</keyword>
<evidence type="ECO:0000256" key="3">
    <source>
        <dbReference type="ARBA" id="ARBA00022512"/>
    </source>
</evidence>
<name>A0AAD7A7Z7_9AGAR</name>
<comment type="subunit">
    <text evidence="6">Self-assembles to form functional amyloid fibrils called rodlets. Self-assembly into fibrillar rodlets occurs spontaneously at hydrophobic:hydrophilic interfaces and the rodlets further associate laterally to form amphipathic monolayers.</text>
</comment>
<keyword evidence="5 7" id="KW-1015">Disulfide bond</keyword>
<comment type="caution">
    <text evidence="8">The sequence shown here is derived from an EMBL/GenBank/DDBJ whole genome shotgun (WGS) entry which is preliminary data.</text>
</comment>
<dbReference type="Pfam" id="PF01185">
    <property type="entry name" value="Hydrophobin"/>
    <property type="match status" value="1"/>
</dbReference>
<evidence type="ECO:0000256" key="1">
    <source>
        <dbReference type="ARBA" id="ARBA00004191"/>
    </source>
</evidence>
<keyword evidence="4 7" id="KW-0964">Secreted</keyword>
<feature type="chain" id="PRO_5041775427" description="Hydrophobin" evidence="7">
    <location>
        <begin position="20"/>
        <end position="197"/>
    </location>
</feature>
<accession>A0AAD7A7Z7</accession>
<dbReference type="GO" id="GO:0009277">
    <property type="term" value="C:fungal-type cell wall"/>
    <property type="evidence" value="ECO:0007669"/>
    <property type="project" value="InterPro"/>
</dbReference>
<evidence type="ECO:0000256" key="5">
    <source>
        <dbReference type="ARBA" id="ARBA00023157"/>
    </source>
</evidence>
<comment type="subcellular location">
    <subcellularLocation>
        <location evidence="1 7">Secreted</location>
        <location evidence="1 7">Cell wall</location>
    </subcellularLocation>
</comment>
<reference evidence="8" key="1">
    <citation type="submission" date="2023-03" db="EMBL/GenBank/DDBJ databases">
        <title>Massive genome expansion in bonnet fungi (Mycena s.s.) driven by repeated elements and novel gene families across ecological guilds.</title>
        <authorList>
            <consortium name="Lawrence Berkeley National Laboratory"/>
            <person name="Harder C.B."/>
            <person name="Miyauchi S."/>
            <person name="Viragh M."/>
            <person name="Kuo A."/>
            <person name="Thoen E."/>
            <person name="Andreopoulos B."/>
            <person name="Lu D."/>
            <person name="Skrede I."/>
            <person name="Drula E."/>
            <person name="Henrissat B."/>
            <person name="Morin E."/>
            <person name="Kohler A."/>
            <person name="Barry K."/>
            <person name="LaButti K."/>
            <person name="Morin E."/>
            <person name="Salamov A."/>
            <person name="Lipzen A."/>
            <person name="Mereny Z."/>
            <person name="Hegedus B."/>
            <person name="Baldrian P."/>
            <person name="Stursova M."/>
            <person name="Weitz H."/>
            <person name="Taylor A."/>
            <person name="Grigoriev I.V."/>
            <person name="Nagy L.G."/>
            <person name="Martin F."/>
            <person name="Kauserud H."/>
        </authorList>
    </citation>
    <scope>NUCLEOTIDE SEQUENCE</scope>
    <source>
        <strain evidence="8">CBHHK002</strain>
    </source>
</reference>
<gene>
    <name evidence="8" type="ORF">DFH08DRAFT_935181</name>
</gene>
<dbReference type="GO" id="GO:0005199">
    <property type="term" value="F:structural constituent of cell wall"/>
    <property type="evidence" value="ECO:0007669"/>
    <property type="project" value="InterPro"/>
</dbReference>
<dbReference type="CDD" id="cd23507">
    <property type="entry name" value="hydrophobin_I"/>
    <property type="match status" value="1"/>
</dbReference>